<keyword evidence="4" id="KW-0186">Copper</keyword>
<evidence type="ECO:0000256" key="5">
    <source>
        <dbReference type="SAM" id="MobiDB-lite"/>
    </source>
</evidence>
<evidence type="ECO:0000256" key="2">
    <source>
        <dbReference type="ARBA" id="ARBA00022723"/>
    </source>
</evidence>
<evidence type="ECO:0000256" key="4">
    <source>
        <dbReference type="ARBA" id="ARBA00023008"/>
    </source>
</evidence>
<proteinExistence type="predicted"/>
<dbReference type="GO" id="GO:0005507">
    <property type="term" value="F:copper ion binding"/>
    <property type="evidence" value="ECO:0007669"/>
    <property type="project" value="InterPro"/>
</dbReference>
<dbReference type="InterPro" id="IPR032694">
    <property type="entry name" value="CopC/D"/>
</dbReference>
<dbReference type="GO" id="GO:0030313">
    <property type="term" value="C:cell envelope"/>
    <property type="evidence" value="ECO:0007669"/>
    <property type="project" value="UniProtKB-SubCell"/>
</dbReference>
<dbReference type="InterPro" id="IPR014755">
    <property type="entry name" value="Cu-Rt/internalin_Ig-like"/>
</dbReference>
<evidence type="ECO:0000256" key="1">
    <source>
        <dbReference type="ARBA" id="ARBA00004196"/>
    </source>
</evidence>
<dbReference type="GO" id="GO:0046688">
    <property type="term" value="P:response to copper ion"/>
    <property type="evidence" value="ECO:0007669"/>
    <property type="project" value="InterPro"/>
</dbReference>
<dbReference type="PANTHER" id="PTHR34820">
    <property type="entry name" value="INNER MEMBRANE PROTEIN YEBZ"/>
    <property type="match status" value="1"/>
</dbReference>
<evidence type="ECO:0000313" key="9">
    <source>
        <dbReference type="EMBL" id="NEN78239.1"/>
    </source>
</evidence>
<dbReference type="RefSeq" id="WP_163771711.1">
    <property type="nucleotide sequence ID" value="NZ_JAAGXA010000004.1"/>
</dbReference>
<keyword evidence="3 7" id="KW-0732">Signal</keyword>
<feature type="signal peptide" evidence="7">
    <location>
        <begin position="1"/>
        <end position="34"/>
    </location>
</feature>
<feature type="region of interest" description="Disordered" evidence="5">
    <location>
        <begin position="125"/>
        <end position="165"/>
    </location>
</feature>
<evidence type="ECO:0000313" key="10">
    <source>
        <dbReference type="Proteomes" id="UP000468687"/>
    </source>
</evidence>
<dbReference type="EMBL" id="JAAGXA010000004">
    <property type="protein sequence ID" value="NEN78239.1"/>
    <property type="molecule type" value="Genomic_DNA"/>
</dbReference>
<keyword evidence="10" id="KW-1185">Reference proteome</keyword>
<keyword evidence="2" id="KW-0479">Metal-binding</keyword>
<dbReference type="GO" id="GO:0006825">
    <property type="term" value="P:copper ion transport"/>
    <property type="evidence" value="ECO:0007669"/>
    <property type="project" value="InterPro"/>
</dbReference>
<reference evidence="9 10" key="1">
    <citation type="journal article" date="2014" name="Int. J. Syst. Evol. Microbiol.">
        <title>Nocardioides zeae sp. nov., isolated from the stem of Zea mays.</title>
        <authorList>
            <person name="Glaeser S.P."/>
            <person name="McInroy J.A."/>
            <person name="Busse H.J."/>
            <person name="Kampfer P."/>
        </authorList>
    </citation>
    <scope>NUCLEOTIDE SEQUENCE [LARGE SCALE GENOMIC DNA]</scope>
    <source>
        <strain evidence="9 10">JCM 30728</strain>
    </source>
</reference>
<dbReference type="Gene3D" id="2.60.40.1220">
    <property type="match status" value="1"/>
</dbReference>
<dbReference type="InterPro" id="IPR007348">
    <property type="entry name" value="CopC_dom"/>
</dbReference>
<dbReference type="SUPFAM" id="SSF81296">
    <property type="entry name" value="E set domains"/>
    <property type="match status" value="1"/>
</dbReference>
<dbReference type="AlphaFoldDB" id="A0A6P0HHM0"/>
<comment type="caution">
    <text evidence="9">The sequence shown here is derived from an EMBL/GenBank/DDBJ whole genome shotgun (WGS) entry which is preliminary data.</text>
</comment>
<protein>
    <submittedName>
        <fullName evidence="9">Copper resistance protein CopC</fullName>
    </submittedName>
</protein>
<name>A0A6P0HHM0_9ACTN</name>
<dbReference type="GO" id="GO:0042597">
    <property type="term" value="C:periplasmic space"/>
    <property type="evidence" value="ECO:0007669"/>
    <property type="project" value="InterPro"/>
</dbReference>
<evidence type="ECO:0000256" key="6">
    <source>
        <dbReference type="SAM" id="Phobius"/>
    </source>
</evidence>
<keyword evidence="6" id="KW-0472">Membrane</keyword>
<evidence type="ECO:0000256" key="3">
    <source>
        <dbReference type="ARBA" id="ARBA00022729"/>
    </source>
</evidence>
<organism evidence="9 10">
    <name type="scientific">Nocardioides zeae</name>
    <dbReference type="NCBI Taxonomy" id="1457234"/>
    <lineage>
        <taxon>Bacteria</taxon>
        <taxon>Bacillati</taxon>
        <taxon>Actinomycetota</taxon>
        <taxon>Actinomycetes</taxon>
        <taxon>Propionibacteriales</taxon>
        <taxon>Nocardioidaceae</taxon>
        <taxon>Nocardioides</taxon>
    </lineage>
</organism>
<dbReference type="PANTHER" id="PTHR34820:SF4">
    <property type="entry name" value="INNER MEMBRANE PROTEIN YEBZ"/>
    <property type="match status" value="1"/>
</dbReference>
<feature type="compositionally biased region" description="Low complexity" evidence="5">
    <location>
        <begin position="143"/>
        <end position="165"/>
    </location>
</feature>
<feature type="transmembrane region" description="Helical" evidence="6">
    <location>
        <begin position="175"/>
        <end position="193"/>
    </location>
</feature>
<comment type="subcellular location">
    <subcellularLocation>
        <location evidence="1">Cell envelope</location>
    </subcellularLocation>
</comment>
<feature type="chain" id="PRO_5026829834" evidence="7">
    <location>
        <begin position="35"/>
        <end position="198"/>
    </location>
</feature>
<sequence length="198" mass="19706">MTRRTPALLGALAAAVLGPLVLALALAAPAQAHASLVSSSPEDGASLATLPDAVSLTFSQEVRAPAYVVVTGPGGDLATGDPAIDGDTVTQAVSAGPAGDYSLTFRVVSSDGHPITGEVTFTVTEGDGSTPDGSAAVDDPEVAGAGTTDPAATDADEATAATPEESWWSRHADHVLVLGGLVVMSAGLLYLAMRRSVE</sequence>
<accession>A0A6P0HHM0</accession>
<feature type="domain" description="CopC" evidence="8">
    <location>
        <begin position="33"/>
        <end position="123"/>
    </location>
</feature>
<keyword evidence="6" id="KW-0812">Transmembrane</keyword>
<dbReference type="Pfam" id="PF04234">
    <property type="entry name" value="CopC"/>
    <property type="match status" value="1"/>
</dbReference>
<dbReference type="GO" id="GO:0005886">
    <property type="term" value="C:plasma membrane"/>
    <property type="evidence" value="ECO:0007669"/>
    <property type="project" value="TreeGrafter"/>
</dbReference>
<evidence type="ECO:0000259" key="8">
    <source>
        <dbReference type="Pfam" id="PF04234"/>
    </source>
</evidence>
<evidence type="ECO:0000256" key="7">
    <source>
        <dbReference type="SAM" id="SignalP"/>
    </source>
</evidence>
<dbReference type="Proteomes" id="UP000468687">
    <property type="component" value="Unassembled WGS sequence"/>
</dbReference>
<keyword evidence="6" id="KW-1133">Transmembrane helix</keyword>
<gene>
    <name evidence="9" type="ORF">G3T38_08115</name>
</gene>
<dbReference type="InterPro" id="IPR014756">
    <property type="entry name" value="Ig_E-set"/>
</dbReference>